<accession>A0ABN6RRH9</accession>
<gene>
    <name evidence="1" type="ORF">JCM14722_11270</name>
</gene>
<proteinExistence type="predicted"/>
<reference evidence="1" key="1">
    <citation type="submission" date="2022-08" db="EMBL/GenBank/DDBJ databases">
        <title>Genome Sequence of the sulphate-reducing bacterium, Pseudodesulfovibrio portus JCM14722.</title>
        <authorList>
            <person name="Kondo R."/>
            <person name="Kataoka T."/>
        </authorList>
    </citation>
    <scope>NUCLEOTIDE SEQUENCE</scope>
    <source>
        <strain evidence="1">JCM 14722</strain>
    </source>
</reference>
<protein>
    <submittedName>
        <fullName evidence="1">Uncharacterized protein</fullName>
    </submittedName>
</protein>
<dbReference type="Proteomes" id="UP001061361">
    <property type="component" value="Chromosome"/>
</dbReference>
<name>A0ABN6RRH9_9BACT</name>
<evidence type="ECO:0000313" key="1">
    <source>
        <dbReference type="EMBL" id="BDQ33585.1"/>
    </source>
</evidence>
<evidence type="ECO:0000313" key="2">
    <source>
        <dbReference type="Proteomes" id="UP001061361"/>
    </source>
</evidence>
<organism evidence="1 2">
    <name type="scientific">Pseudodesulfovibrio portus</name>
    <dbReference type="NCBI Taxonomy" id="231439"/>
    <lineage>
        <taxon>Bacteria</taxon>
        <taxon>Pseudomonadati</taxon>
        <taxon>Thermodesulfobacteriota</taxon>
        <taxon>Desulfovibrionia</taxon>
        <taxon>Desulfovibrionales</taxon>
        <taxon>Desulfovibrionaceae</taxon>
    </lineage>
</organism>
<dbReference type="RefSeq" id="WP_264983644.1">
    <property type="nucleotide sequence ID" value="NZ_AP026708.1"/>
</dbReference>
<sequence>MSKTKLDPGKTIELASKGLNNAEIAKVQGVHKSTVGRFLDKHKDELAAAEYFQENHSTFLTALQSSAASLRFDILAELRKRGVEGMTSHELKSLYHSLSVCQGVDFDKERLLSGHSTANVYHIFDSANQRANEELGIK</sequence>
<dbReference type="EMBL" id="AP026708">
    <property type="protein sequence ID" value="BDQ33585.1"/>
    <property type="molecule type" value="Genomic_DNA"/>
</dbReference>
<keyword evidence="2" id="KW-1185">Reference proteome</keyword>